<evidence type="ECO:0000256" key="4">
    <source>
        <dbReference type="ARBA" id="ARBA00022801"/>
    </source>
</evidence>
<dbReference type="PANTHER" id="PTHR12992:SF11">
    <property type="entry name" value="MITOCHONDRIAL COENZYME A DIPHOSPHATASE NUDT8"/>
    <property type="match status" value="1"/>
</dbReference>
<protein>
    <submittedName>
        <fullName evidence="8">CoA pyrophosphatase</fullName>
    </submittedName>
</protein>
<dbReference type="PANTHER" id="PTHR12992">
    <property type="entry name" value="NUDIX HYDROLASE"/>
    <property type="match status" value="1"/>
</dbReference>
<name>A0ABS6G0T6_9FIRM</name>
<proteinExistence type="predicted"/>
<dbReference type="Proteomes" id="UP000779508">
    <property type="component" value="Unassembled WGS sequence"/>
</dbReference>
<keyword evidence="3" id="KW-0479">Metal-binding</keyword>
<dbReference type="InterPro" id="IPR020084">
    <property type="entry name" value="NUDIX_hydrolase_CS"/>
</dbReference>
<keyword evidence="6" id="KW-0464">Manganese</keyword>
<organism evidence="8 9">
    <name type="scientific">Alkaliphilus flagellatus</name>
    <dbReference type="NCBI Taxonomy" id="2841507"/>
    <lineage>
        <taxon>Bacteria</taxon>
        <taxon>Bacillati</taxon>
        <taxon>Bacillota</taxon>
        <taxon>Clostridia</taxon>
        <taxon>Peptostreptococcales</taxon>
        <taxon>Natronincolaceae</taxon>
        <taxon>Alkaliphilus</taxon>
    </lineage>
</organism>
<evidence type="ECO:0000256" key="3">
    <source>
        <dbReference type="ARBA" id="ARBA00022723"/>
    </source>
</evidence>
<dbReference type="EMBL" id="JAHLQK010000001">
    <property type="protein sequence ID" value="MBU5675746.1"/>
    <property type="molecule type" value="Genomic_DNA"/>
</dbReference>
<evidence type="ECO:0000259" key="7">
    <source>
        <dbReference type="PROSITE" id="PS51462"/>
    </source>
</evidence>
<dbReference type="CDD" id="cd03426">
    <property type="entry name" value="NUDIX_CoAse_Nudt7"/>
    <property type="match status" value="1"/>
</dbReference>
<dbReference type="PROSITE" id="PS00893">
    <property type="entry name" value="NUDIX_BOX"/>
    <property type="match status" value="1"/>
</dbReference>
<dbReference type="RefSeq" id="WP_216415199.1">
    <property type="nucleotide sequence ID" value="NZ_JAHLQK010000001.1"/>
</dbReference>
<dbReference type="Pfam" id="PF00293">
    <property type="entry name" value="NUDIX"/>
    <property type="match status" value="1"/>
</dbReference>
<keyword evidence="9" id="KW-1185">Reference proteome</keyword>
<comment type="cofactor">
    <cofactor evidence="2">
        <name>Mg(2+)</name>
        <dbReference type="ChEBI" id="CHEBI:18420"/>
    </cofactor>
</comment>
<dbReference type="PROSITE" id="PS51462">
    <property type="entry name" value="NUDIX"/>
    <property type="match status" value="1"/>
</dbReference>
<comment type="cofactor">
    <cofactor evidence="1">
        <name>Mn(2+)</name>
        <dbReference type="ChEBI" id="CHEBI:29035"/>
    </cofactor>
</comment>
<keyword evidence="5" id="KW-0460">Magnesium</keyword>
<sequence length="203" mass="23317">MDIKLIKETIKNKKPVILDIIYESAVIVPIIKVDGDYHILFQVRSFSLNTQPGEICFPGGRLEDNEDAFSCAIRETSEELNISKDNIEILGELDYLVTPFNMAIYSFCGILNDVQFNSIEYNKDEVSSIFSVPIKELLKQEPQVSNMTIHTEPIDNFPFQLVQNGKAYDWKSGIYPVYFYKYKDHTIWGITAKILKGFLDTLK</sequence>
<dbReference type="InterPro" id="IPR000086">
    <property type="entry name" value="NUDIX_hydrolase_dom"/>
</dbReference>
<gene>
    <name evidence="8" type="ORF">KQI88_04895</name>
</gene>
<evidence type="ECO:0000256" key="2">
    <source>
        <dbReference type="ARBA" id="ARBA00001946"/>
    </source>
</evidence>
<keyword evidence="4" id="KW-0378">Hydrolase</keyword>
<evidence type="ECO:0000313" key="8">
    <source>
        <dbReference type="EMBL" id="MBU5675746.1"/>
    </source>
</evidence>
<evidence type="ECO:0000313" key="9">
    <source>
        <dbReference type="Proteomes" id="UP000779508"/>
    </source>
</evidence>
<evidence type="ECO:0000256" key="5">
    <source>
        <dbReference type="ARBA" id="ARBA00022842"/>
    </source>
</evidence>
<reference evidence="8 9" key="1">
    <citation type="submission" date="2021-06" db="EMBL/GenBank/DDBJ databases">
        <authorList>
            <person name="Sun Q."/>
            <person name="Li D."/>
        </authorList>
    </citation>
    <scope>NUCLEOTIDE SEQUENCE [LARGE SCALE GENOMIC DNA]</scope>
    <source>
        <strain evidence="8 9">MSJ-5</strain>
    </source>
</reference>
<evidence type="ECO:0000256" key="1">
    <source>
        <dbReference type="ARBA" id="ARBA00001936"/>
    </source>
</evidence>
<comment type="caution">
    <text evidence="8">The sequence shown here is derived from an EMBL/GenBank/DDBJ whole genome shotgun (WGS) entry which is preliminary data.</text>
</comment>
<evidence type="ECO:0000256" key="6">
    <source>
        <dbReference type="ARBA" id="ARBA00023211"/>
    </source>
</evidence>
<dbReference type="InterPro" id="IPR045121">
    <property type="entry name" value="CoAse"/>
</dbReference>
<accession>A0ABS6G0T6</accession>
<feature type="domain" description="Nudix hydrolase" evidence="7">
    <location>
        <begin position="21"/>
        <end position="161"/>
    </location>
</feature>